<evidence type="ECO:0000313" key="3">
    <source>
        <dbReference type="Proteomes" id="UP000186019"/>
    </source>
</evidence>
<dbReference type="InterPro" id="IPR050228">
    <property type="entry name" value="Carboxylesterase_BioH"/>
</dbReference>
<dbReference type="AlphaFoldDB" id="A0A1N7G0S9"/>
<feature type="domain" description="AB hydrolase-1" evidence="1">
    <location>
        <begin position="34"/>
        <end position="224"/>
    </location>
</feature>
<dbReference type="InterPro" id="IPR000073">
    <property type="entry name" value="AB_hydrolase_1"/>
</dbReference>
<dbReference type="PANTHER" id="PTHR43194:SF5">
    <property type="entry name" value="PIMELOYL-[ACYL-CARRIER PROTEIN] METHYL ESTER ESTERASE"/>
    <property type="match status" value="1"/>
</dbReference>
<evidence type="ECO:0000259" key="1">
    <source>
        <dbReference type="Pfam" id="PF12697"/>
    </source>
</evidence>
<dbReference type="Proteomes" id="UP000186019">
    <property type="component" value="Unassembled WGS sequence"/>
</dbReference>
<dbReference type="PANTHER" id="PTHR43194">
    <property type="entry name" value="HYDROLASE ALPHA/BETA FOLD FAMILY"/>
    <property type="match status" value="1"/>
</dbReference>
<dbReference type="STRING" id="573024.SAMN05216208_0582"/>
<dbReference type="SUPFAM" id="SSF53474">
    <property type="entry name" value="alpha/beta-Hydrolases"/>
    <property type="match status" value="1"/>
</dbReference>
<evidence type="ECO:0000313" key="2">
    <source>
        <dbReference type="EMBL" id="SIS06104.1"/>
    </source>
</evidence>
<organism evidence="2 3">
    <name type="scientific">Roseovarius nanhaiticus</name>
    <dbReference type="NCBI Taxonomy" id="573024"/>
    <lineage>
        <taxon>Bacteria</taxon>
        <taxon>Pseudomonadati</taxon>
        <taxon>Pseudomonadota</taxon>
        <taxon>Alphaproteobacteria</taxon>
        <taxon>Rhodobacterales</taxon>
        <taxon>Roseobacteraceae</taxon>
        <taxon>Roseovarius</taxon>
    </lineage>
</organism>
<dbReference type="Gene3D" id="3.40.50.1820">
    <property type="entry name" value="alpha/beta hydrolase"/>
    <property type="match status" value="1"/>
</dbReference>
<dbReference type="OrthoDB" id="5491135at2"/>
<reference evidence="2 3" key="1">
    <citation type="submission" date="2017-01" db="EMBL/GenBank/DDBJ databases">
        <authorList>
            <person name="Mah S.A."/>
            <person name="Swanson W.J."/>
            <person name="Moy G.W."/>
            <person name="Vacquier V.D."/>
        </authorList>
    </citation>
    <scope>NUCLEOTIDE SEQUENCE [LARGE SCALE GENOMIC DNA]</scope>
    <source>
        <strain evidence="2 3">DSM 29590</strain>
    </source>
</reference>
<accession>A0A1N7G0S9</accession>
<gene>
    <name evidence="2" type="ORF">SAMN05421666_1554</name>
</gene>
<protein>
    <submittedName>
        <fullName evidence="2">Pimeloyl-ACP methyl ester carboxylesterase</fullName>
    </submittedName>
</protein>
<name>A0A1N7G0S9_9RHOB</name>
<sequence length="236" mass="25434">MNEPLVLLPDIMCDARVYGPQLAALSKTHAITVAPVTMGDRVEEIASNLLDVLPRRFALAGLGIGASVAMEVARRAPDRVIRIALMNASAFAETPQSAADLEPVITKARAGNLRGFADGVMPPEALAPGPMRGEVMALIYDMADHLGKDTVIRQARAMQRRRDYQAVLRKIKMPVLVLCGDSDATSPVKRQSFLSDLIPYAALCVIEGAGRAPTLEQPDAVTDALLAWMKQPLVLR</sequence>
<dbReference type="RefSeq" id="WP_076532410.1">
    <property type="nucleotide sequence ID" value="NZ_FOAC01000001.1"/>
</dbReference>
<dbReference type="Pfam" id="PF12697">
    <property type="entry name" value="Abhydrolase_6"/>
    <property type="match status" value="1"/>
</dbReference>
<dbReference type="InterPro" id="IPR029058">
    <property type="entry name" value="AB_hydrolase_fold"/>
</dbReference>
<proteinExistence type="predicted"/>
<keyword evidence="3" id="KW-1185">Reference proteome</keyword>
<dbReference type="EMBL" id="FTNV01000001">
    <property type="protein sequence ID" value="SIS06104.1"/>
    <property type="molecule type" value="Genomic_DNA"/>
</dbReference>